<evidence type="ECO:0000256" key="4">
    <source>
        <dbReference type="SAM" id="MobiDB-lite"/>
    </source>
</evidence>
<dbReference type="InterPro" id="IPR001680">
    <property type="entry name" value="WD40_rpt"/>
</dbReference>
<dbReference type="SUPFAM" id="SSF50978">
    <property type="entry name" value="WD40 repeat-like"/>
    <property type="match status" value="1"/>
</dbReference>
<dbReference type="PANTHER" id="PTHR22889:SF0">
    <property type="entry name" value="WD REPEAT-CONTAINING PROTEIN 89"/>
    <property type="match status" value="1"/>
</dbReference>
<proteinExistence type="predicted"/>
<dbReference type="OrthoDB" id="25131at2759"/>
<dbReference type="InterPro" id="IPR015943">
    <property type="entry name" value="WD40/YVTN_repeat-like_dom_sf"/>
</dbReference>
<protein>
    <recommendedName>
        <fullName evidence="7">WD40 repeat domain-containing protein</fullName>
    </recommendedName>
</protein>
<feature type="compositionally biased region" description="Basic and acidic residues" evidence="4">
    <location>
        <begin position="514"/>
        <end position="524"/>
    </location>
</feature>
<sequence length="537" mass="57654">MSNVPAFFPTAANSVGNRSYILSITPHASGSANHLILSHPSSDLSVIDASTLQTLDSFRGGHVGDITSVATSTSSAPAYQINGGAAFGEQGNGMSALGSVWSAGKDARVVRWDERLRTAGQTIKAAVRGPVPLLSLAIHERENLVVAGTELTSYESHILYWDIRNASTPLYTHSSTHSDDITHLQFLPSSTTFLPPVPATATSSNPTPPLLLMSASTDGLVALTNPKESDEEEAFYGAEALDGSVAKAGWYWSDIGTGKQRRRGVKVWARSDMDSVGTWTLGRGEEGDAQLQIPVLHPTNTFKPLLLSTEPRYQGKKMSRRSRIIAVAQEKSAEEELLARQAGIVACDYLLDVCPSLGVNQKTGEAMIALGNNAGDVVLMHHEKIKLSKEAKSSIRNGNDYNGTLTSHGIYEPSAFLYTPKDGGAGHRDVVRCMYHDPSSNVIYTGSEDGILCGWQMPPANSLTTGDSSRESTEEADVSDGGSEDGRDEQEDEDDGMNVDEEDDEELVFAGRTDGVENGKRRAAEVWGGGNGKRRRE</sequence>
<dbReference type="InterPro" id="IPR036322">
    <property type="entry name" value="WD40_repeat_dom_sf"/>
</dbReference>
<gene>
    <name evidence="5" type="ORF">NliqN6_6232</name>
</gene>
<dbReference type="AlphaFoldDB" id="A0A8H3YHC6"/>
<evidence type="ECO:0000256" key="1">
    <source>
        <dbReference type="ARBA" id="ARBA00022574"/>
    </source>
</evidence>
<evidence type="ECO:0000256" key="3">
    <source>
        <dbReference type="PROSITE-ProRule" id="PRU00221"/>
    </source>
</evidence>
<reference evidence="5" key="1">
    <citation type="submission" date="2020-07" db="EMBL/GenBank/DDBJ databases">
        <title>Draft Genome Sequence of a Deep-Sea Yeast, Naganishia (Cryptococcus) liquefaciens strain N6.</title>
        <authorList>
            <person name="Han Y.W."/>
            <person name="Kajitani R."/>
            <person name="Morimoto H."/>
            <person name="Parhat M."/>
            <person name="Tsubouchi H."/>
            <person name="Bakenova O."/>
            <person name="Ogata M."/>
            <person name="Argunhan B."/>
            <person name="Aoki R."/>
            <person name="Kajiwara S."/>
            <person name="Itoh T."/>
            <person name="Iwasaki H."/>
        </authorList>
    </citation>
    <scope>NUCLEOTIDE SEQUENCE</scope>
    <source>
        <strain evidence="5">N6</strain>
    </source>
</reference>
<dbReference type="InterPro" id="IPR039328">
    <property type="entry name" value="WDR89"/>
</dbReference>
<name>A0A8H3YHC6_9TREE</name>
<dbReference type="Gene3D" id="2.130.10.10">
    <property type="entry name" value="YVTN repeat-like/Quinoprotein amine dehydrogenase"/>
    <property type="match status" value="1"/>
</dbReference>
<evidence type="ECO:0000313" key="5">
    <source>
        <dbReference type="EMBL" id="GHJ89830.1"/>
    </source>
</evidence>
<feature type="repeat" description="WD" evidence="3">
    <location>
        <begin position="424"/>
        <end position="465"/>
    </location>
</feature>
<keyword evidence="1 3" id="KW-0853">WD repeat</keyword>
<keyword evidence="6" id="KW-1185">Reference proteome</keyword>
<feature type="region of interest" description="Disordered" evidence="4">
    <location>
        <begin position="462"/>
        <end position="537"/>
    </location>
</feature>
<dbReference type="PROSITE" id="PS50082">
    <property type="entry name" value="WD_REPEATS_2"/>
    <property type="match status" value="1"/>
</dbReference>
<dbReference type="Pfam" id="PF00400">
    <property type="entry name" value="WD40"/>
    <property type="match status" value="1"/>
</dbReference>
<comment type="caution">
    <text evidence="5">The sequence shown here is derived from an EMBL/GenBank/DDBJ whole genome shotgun (WGS) entry which is preliminary data.</text>
</comment>
<feature type="compositionally biased region" description="Acidic residues" evidence="4">
    <location>
        <begin position="474"/>
        <end position="507"/>
    </location>
</feature>
<evidence type="ECO:0000313" key="6">
    <source>
        <dbReference type="Proteomes" id="UP000620104"/>
    </source>
</evidence>
<dbReference type="Proteomes" id="UP000620104">
    <property type="component" value="Unassembled WGS sequence"/>
</dbReference>
<dbReference type="SMART" id="SM00320">
    <property type="entry name" value="WD40"/>
    <property type="match status" value="3"/>
</dbReference>
<evidence type="ECO:0008006" key="7">
    <source>
        <dbReference type="Google" id="ProtNLM"/>
    </source>
</evidence>
<evidence type="ECO:0000256" key="2">
    <source>
        <dbReference type="ARBA" id="ARBA00022737"/>
    </source>
</evidence>
<accession>A0A8H3YHC6</accession>
<keyword evidence="2" id="KW-0677">Repeat</keyword>
<dbReference type="EMBL" id="BLZA01000049">
    <property type="protein sequence ID" value="GHJ89830.1"/>
    <property type="molecule type" value="Genomic_DNA"/>
</dbReference>
<dbReference type="PANTHER" id="PTHR22889">
    <property type="entry name" value="WD REPEAT-CONTAINING PROTEIN 89"/>
    <property type="match status" value="1"/>
</dbReference>
<organism evidence="5 6">
    <name type="scientific">Naganishia liquefaciens</name>
    <dbReference type="NCBI Taxonomy" id="104408"/>
    <lineage>
        <taxon>Eukaryota</taxon>
        <taxon>Fungi</taxon>
        <taxon>Dikarya</taxon>
        <taxon>Basidiomycota</taxon>
        <taxon>Agaricomycotina</taxon>
        <taxon>Tremellomycetes</taxon>
        <taxon>Filobasidiales</taxon>
        <taxon>Filobasidiaceae</taxon>
        <taxon>Naganishia</taxon>
    </lineage>
</organism>